<dbReference type="PANTHER" id="PTHR34290:SF2">
    <property type="entry name" value="OS04G0668800 PROTEIN"/>
    <property type="match status" value="1"/>
</dbReference>
<organism evidence="1 2">
    <name type="scientific">Vibrio porteresiae DSM 19223</name>
    <dbReference type="NCBI Taxonomy" id="1123496"/>
    <lineage>
        <taxon>Bacteria</taxon>
        <taxon>Pseudomonadati</taxon>
        <taxon>Pseudomonadota</taxon>
        <taxon>Gammaproteobacteria</taxon>
        <taxon>Vibrionales</taxon>
        <taxon>Vibrionaceae</taxon>
        <taxon>Vibrio</taxon>
    </lineage>
</organism>
<gene>
    <name evidence="1" type="ORF">R8Z52_19650</name>
</gene>
<dbReference type="InterPro" id="IPR044691">
    <property type="entry name" value="DCC1_Trx"/>
</dbReference>
<proteinExistence type="predicted"/>
<sequence length="129" mass="15133">MSQIKIFFDGNCPLCVQEMDSLKRHDIHNLITTIDINQLEHTTYNEINIVEARKIIHVVNENGMMLYGLDGLHCAWSAVGKGWLYGVTRWKIWRKGFDILYLYFARHRYRFSKLLTGKAKCNSSTCFKE</sequence>
<evidence type="ECO:0000313" key="2">
    <source>
        <dbReference type="Proteomes" id="UP001304071"/>
    </source>
</evidence>
<accession>A0ABZ0QMK3</accession>
<dbReference type="Proteomes" id="UP001304071">
    <property type="component" value="Chromosome 2"/>
</dbReference>
<name>A0ABZ0QMK3_9VIBR</name>
<keyword evidence="2" id="KW-1185">Reference proteome</keyword>
<dbReference type="RefSeq" id="WP_261897143.1">
    <property type="nucleotide sequence ID" value="NZ_AP024896.1"/>
</dbReference>
<dbReference type="EMBL" id="CP138204">
    <property type="protein sequence ID" value="WPC76745.1"/>
    <property type="molecule type" value="Genomic_DNA"/>
</dbReference>
<dbReference type="Pfam" id="PF04134">
    <property type="entry name" value="DCC1-like"/>
    <property type="match status" value="1"/>
</dbReference>
<dbReference type="InterPro" id="IPR007263">
    <property type="entry name" value="DCC1-like"/>
</dbReference>
<reference evidence="1 2" key="1">
    <citation type="submission" date="2023-11" db="EMBL/GenBank/DDBJ databases">
        <title>Plant-associative lifestyle of Vibrio porteresiae and its evolutionary dynamics.</title>
        <authorList>
            <person name="Rameshkumar N."/>
            <person name="Kirti K."/>
        </authorList>
    </citation>
    <scope>NUCLEOTIDE SEQUENCE [LARGE SCALE GENOMIC DNA]</scope>
    <source>
        <strain evidence="1 2">MSSRF30</strain>
    </source>
</reference>
<evidence type="ECO:0000313" key="1">
    <source>
        <dbReference type="EMBL" id="WPC76745.1"/>
    </source>
</evidence>
<protein>
    <submittedName>
        <fullName evidence="1">DUF393 domain-containing protein</fullName>
    </submittedName>
</protein>
<dbReference type="PANTHER" id="PTHR34290">
    <property type="entry name" value="SI:CH73-390P7.2"/>
    <property type="match status" value="1"/>
</dbReference>